<evidence type="ECO:0000313" key="2">
    <source>
        <dbReference type="EMBL" id="SDF17685.1"/>
    </source>
</evidence>
<organism evidence="2 3">
    <name type="scientific">Pricia antarctica</name>
    <dbReference type="NCBI Taxonomy" id="641691"/>
    <lineage>
        <taxon>Bacteria</taxon>
        <taxon>Pseudomonadati</taxon>
        <taxon>Bacteroidota</taxon>
        <taxon>Flavobacteriia</taxon>
        <taxon>Flavobacteriales</taxon>
        <taxon>Flavobacteriaceae</taxon>
        <taxon>Pricia</taxon>
    </lineage>
</organism>
<gene>
    <name evidence="2" type="ORF">SAMN05421636_11519</name>
</gene>
<evidence type="ECO:0000256" key="1">
    <source>
        <dbReference type="SAM" id="Phobius"/>
    </source>
</evidence>
<keyword evidence="3" id="KW-1185">Reference proteome</keyword>
<dbReference type="Proteomes" id="UP000199109">
    <property type="component" value="Unassembled WGS sequence"/>
</dbReference>
<dbReference type="AlphaFoldDB" id="A0A1G7IYI7"/>
<name>A0A1G7IYI7_9FLAO</name>
<sequence length="112" mass="13165">MELKYIIEICVAIDIAIIGLAYPITLDKISNIGSKYKSNYLSRVFEKEIPQISIGPKLKFRSRPLTLFEWLLFTTFFSFLFLIAKFNPWFPWLANSMQKTGIVYHLRRKKLA</sequence>
<keyword evidence="1" id="KW-0812">Transmembrane</keyword>
<dbReference type="EMBL" id="FNAO01000015">
    <property type="protein sequence ID" value="SDF17685.1"/>
    <property type="molecule type" value="Genomic_DNA"/>
</dbReference>
<reference evidence="2 3" key="1">
    <citation type="submission" date="2016-10" db="EMBL/GenBank/DDBJ databases">
        <authorList>
            <person name="de Groot N.N."/>
        </authorList>
    </citation>
    <scope>NUCLEOTIDE SEQUENCE [LARGE SCALE GENOMIC DNA]</scope>
    <source>
        <strain evidence="2 3">DSM 23421</strain>
    </source>
</reference>
<feature type="transmembrane region" description="Helical" evidence="1">
    <location>
        <begin position="6"/>
        <end position="26"/>
    </location>
</feature>
<accession>A0A1G7IYI7</accession>
<keyword evidence="1" id="KW-0472">Membrane</keyword>
<keyword evidence="1" id="KW-1133">Transmembrane helix</keyword>
<evidence type="ECO:0000313" key="3">
    <source>
        <dbReference type="Proteomes" id="UP000199109"/>
    </source>
</evidence>
<feature type="transmembrane region" description="Helical" evidence="1">
    <location>
        <begin position="67"/>
        <end position="86"/>
    </location>
</feature>
<proteinExistence type="predicted"/>
<protein>
    <submittedName>
        <fullName evidence="2">Uncharacterized protein</fullName>
    </submittedName>
</protein>
<dbReference type="STRING" id="641691.SAMN05421636_11519"/>